<name>A0A1H6MD78_9GAMM</name>
<accession>A0A1H6MD78</accession>
<feature type="domain" description="CheW-like" evidence="1">
    <location>
        <begin position="126"/>
        <end position="264"/>
    </location>
</feature>
<dbReference type="GO" id="GO:0006935">
    <property type="term" value="P:chemotaxis"/>
    <property type="evidence" value="ECO:0007669"/>
    <property type="project" value="InterPro"/>
</dbReference>
<dbReference type="Gene3D" id="2.40.50.180">
    <property type="entry name" value="CheA-289, Domain 4"/>
    <property type="match status" value="1"/>
</dbReference>
<dbReference type="Pfam" id="PF01584">
    <property type="entry name" value="CheW"/>
    <property type="match status" value="1"/>
</dbReference>
<reference evidence="3" key="1">
    <citation type="submission" date="2016-10" db="EMBL/GenBank/DDBJ databases">
        <authorList>
            <person name="Varghese N."/>
            <person name="Submissions S."/>
        </authorList>
    </citation>
    <scope>NUCLEOTIDE SEQUENCE [LARGE SCALE GENOMIC DNA]</scope>
    <source>
        <strain evidence="3">DSM 17616</strain>
    </source>
</reference>
<dbReference type="InterPro" id="IPR002545">
    <property type="entry name" value="CheW-lke_dom"/>
</dbReference>
<sequence length="270" mass="29802">MSNLIASQKVMQHYLSALLTEEEPAAPTAEVAIAEQKKQQLNELLAQAVVTEVVAETVTETKVVTPPAVETNAMAALKAKFAEAEAAQALQQRAVPVSERITVAQSTPPAPPVVTAAPAKDYRQGRFQALFFDVAGLKVAVPLKELGGIHQIGSINSLIGKPQWFKGVMLYREQKISIVDTARWVMPEKYDQSLQQKLNYQYVIMLGNSNWGLCCETLVNTYVLEQDDVKWREAEGKRPWMAGLIKKHMCVLLDVDAMIDLLNRGLDISA</sequence>
<organism evidence="2 3">
    <name type="scientific">Rheinheimera pacifica</name>
    <dbReference type="NCBI Taxonomy" id="173990"/>
    <lineage>
        <taxon>Bacteria</taxon>
        <taxon>Pseudomonadati</taxon>
        <taxon>Pseudomonadota</taxon>
        <taxon>Gammaproteobacteria</taxon>
        <taxon>Chromatiales</taxon>
        <taxon>Chromatiaceae</taxon>
        <taxon>Rheinheimera</taxon>
    </lineage>
</organism>
<evidence type="ECO:0000313" key="3">
    <source>
        <dbReference type="Proteomes" id="UP000199371"/>
    </source>
</evidence>
<dbReference type="InterPro" id="IPR014506">
    <property type="entry name" value="UCP020479_CheW"/>
</dbReference>
<gene>
    <name evidence="2" type="ORF">SAMN05660691_02659</name>
</gene>
<dbReference type="STRING" id="173990.SAMN05660691_02659"/>
<dbReference type="RefSeq" id="WP_092794083.1">
    <property type="nucleotide sequence ID" value="NZ_FNXF01000010.1"/>
</dbReference>
<dbReference type="SUPFAM" id="SSF50341">
    <property type="entry name" value="CheW-like"/>
    <property type="match status" value="1"/>
</dbReference>
<evidence type="ECO:0000259" key="1">
    <source>
        <dbReference type="PROSITE" id="PS50851"/>
    </source>
</evidence>
<evidence type="ECO:0000313" key="2">
    <source>
        <dbReference type="EMBL" id="SEH99407.1"/>
    </source>
</evidence>
<protein>
    <submittedName>
        <fullName evidence="2">Purine-binding chemotaxis protein CheW</fullName>
    </submittedName>
</protein>
<dbReference type="InterPro" id="IPR036061">
    <property type="entry name" value="CheW-like_dom_sf"/>
</dbReference>
<dbReference type="OrthoDB" id="5565759at2"/>
<dbReference type="AlphaFoldDB" id="A0A1H6MD78"/>
<dbReference type="PIRSF" id="PIRSF020479">
    <property type="entry name" value="UCP020479_CheW"/>
    <property type="match status" value="1"/>
</dbReference>
<dbReference type="Gene3D" id="2.30.30.40">
    <property type="entry name" value="SH3 Domains"/>
    <property type="match status" value="1"/>
</dbReference>
<dbReference type="PROSITE" id="PS50851">
    <property type="entry name" value="CHEW"/>
    <property type="match status" value="1"/>
</dbReference>
<dbReference type="GO" id="GO:0007165">
    <property type="term" value="P:signal transduction"/>
    <property type="evidence" value="ECO:0007669"/>
    <property type="project" value="InterPro"/>
</dbReference>
<keyword evidence="3" id="KW-1185">Reference proteome</keyword>
<dbReference type="EMBL" id="FNXF01000010">
    <property type="protein sequence ID" value="SEH99407.1"/>
    <property type="molecule type" value="Genomic_DNA"/>
</dbReference>
<dbReference type="SMART" id="SM00260">
    <property type="entry name" value="CheW"/>
    <property type="match status" value="1"/>
</dbReference>
<proteinExistence type="predicted"/>
<dbReference type="Proteomes" id="UP000199371">
    <property type="component" value="Unassembled WGS sequence"/>
</dbReference>